<organism evidence="1 2">
    <name type="scientific">Elysia crispata</name>
    <name type="common">lettuce slug</name>
    <dbReference type="NCBI Taxonomy" id="231223"/>
    <lineage>
        <taxon>Eukaryota</taxon>
        <taxon>Metazoa</taxon>
        <taxon>Spiralia</taxon>
        <taxon>Lophotrochozoa</taxon>
        <taxon>Mollusca</taxon>
        <taxon>Gastropoda</taxon>
        <taxon>Heterobranchia</taxon>
        <taxon>Euthyneura</taxon>
        <taxon>Panpulmonata</taxon>
        <taxon>Sacoglossa</taxon>
        <taxon>Placobranchoidea</taxon>
        <taxon>Plakobranchidae</taxon>
        <taxon>Elysia</taxon>
    </lineage>
</organism>
<sequence>MLVTIQGREAAGEGACRRHCASEGSQRYVLERHTGRQVTVRVFNTVQWTQHCHSLRETYRTAGDCQGLQYRSVDTTLPQSYRDIQDGSGHNTVTVLDRHTGRQETVRVFNTVQWTQHCHSLRETYRTAGDCQDLHYRSVDTTLSQSYRDIQDGSGHNTATVLERHTGQAGDCQDLQYRSVDTTLSDLRETYRTAGDYQDLQFREDTTLSQS</sequence>
<proteinExistence type="predicted"/>
<reference evidence="1" key="1">
    <citation type="journal article" date="2023" name="G3 (Bethesda)">
        <title>A reference genome for the long-term kleptoplast-retaining sea slug Elysia crispata morphotype clarki.</title>
        <authorList>
            <person name="Eastman K.E."/>
            <person name="Pendleton A.L."/>
            <person name="Shaikh M.A."/>
            <person name="Suttiyut T."/>
            <person name="Ogas R."/>
            <person name="Tomko P."/>
            <person name="Gavelis G."/>
            <person name="Widhalm J.R."/>
            <person name="Wisecaver J.H."/>
        </authorList>
    </citation>
    <scope>NUCLEOTIDE SEQUENCE</scope>
    <source>
        <strain evidence="1">ECLA1</strain>
    </source>
</reference>
<keyword evidence="2" id="KW-1185">Reference proteome</keyword>
<evidence type="ECO:0000313" key="2">
    <source>
        <dbReference type="Proteomes" id="UP001283361"/>
    </source>
</evidence>
<dbReference type="Proteomes" id="UP001283361">
    <property type="component" value="Unassembled WGS sequence"/>
</dbReference>
<gene>
    <name evidence="1" type="ORF">RRG08_053593</name>
</gene>
<name>A0AAE1CQS1_9GAST</name>
<dbReference type="EMBL" id="JAWDGP010007144">
    <property type="protein sequence ID" value="KAK3729394.1"/>
    <property type="molecule type" value="Genomic_DNA"/>
</dbReference>
<evidence type="ECO:0000313" key="1">
    <source>
        <dbReference type="EMBL" id="KAK3729394.1"/>
    </source>
</evidence>
<dbReference type="AlphaFoldDB" id="A0AAE1CQS1"/>
<accession>A0AAE1CQS1</accession>
<comment type="caution">
    <text evidence="1">The sequence shown here is derived from an EMBL/GenBank/DDBJ whole genome shotgun (WGS) entry which is preliminary data.</text>
</comment>
<protein>
    <submittedName>
        <fullName evidence="1">Uncharacterized protein</fullName>
    </submittedName>
</protein>